<dbReference type="OrthoDB" id="9788274at2"/>
<comment type="caution">
    <text evidence="4">The sequence shown here is derived from an EMBL/GenBank/DDBJ whole genome shotgun (WGS) entry which is preliminary data.</text>
</comment>
<keyword evidence="2 4" id="KW-0012">Acyltransferase</keyword>
<dbReference type="InterPro" id="IPR013747">
    <property type="entry name" value="ACP_syn_III_C"/>
</dbReference>
<dbReference type="RefSeq" id="WP_146503725.1">
    <property type="nucleotide sequence ID" value="NZ_SJPG01000001.1"/>
</dbReference>
<keyword evidence="1 4" id="KW-0808">Transferase</keyword>
<dbReference type="AlphaFoldDB" id="A0A5C5XFL1"/>
<reference evidence="4 5" key="1">
    <citation type="submission" date="2019-02" db="EMBL/GenBank/DDBJ databases">
        <title>Deep-cultivation of Planctomycetes and their phenomic and genomic characterization uncovers novel biology.</title>
        <authorList>
            <person name="Wiegand S."/>
            <person name="Jogler M."/>
            <person name="Boedeker C."/>
            <person name="Pinto D."/>
            <person name="Vollmers J."/>
            <person name="Rivas-Marin E."/>
            <person name="Kohn T."/>
            <person name="Peeters S.H."/>
            <person name="Heuer A."/>
            <person name="Rast P."/>
            <person name="Oberbeckmann S."/>
            <person name="Bunk B."/>
            <person name="Jeske O."/>
            <person name="Meyerdierks A."/>
            <person name="Storesund J.E."/>
            <person name="Kallscheuer N."/>
            <person name="Luecker S."/>
            <person name="Lage O.M."/>
            <person name="Pohl T."/>
            <person name="Merkel B.J."/>
            <person name="Hornburger P."/>
            <person name="Mueller R.-W."/>
            <person name="Bruemmer F."/>
            <person name="Labrenz M."/>
            <person name="Spormann A.M."/>
            <person name="Op Den Camp H."/>
            <person name="Overmann J."/>
            <person name="Amann R."/>
            <person name="Jetten M.S.M."/>
            <person name="Mascher T."/>
            <person name="Medema M.H."/>
            <person name="Devos D.P."/>
            <person name="Kaster A.-K."/>
            <person name="Ovreas L."/>
            <person name="Rohde M."/>
            <person name="Galperin M.Y."/>
            <person name="Jogler C."/>
        </authorList>
    </citation>
    <scope>NUCLEOTIDE SEQUENCE [LARGE SCALE GENOMIC DNA]</scope>
    <source>
        <strain evidence="4 5">Pan54</strain>
    </source>
</reference>
<organism evidence="4 5">
    <name type="scientific">Rubinisphaera italica</name>
    <dbReference type="NCBI Taxonomy" id="2527969"/>
    <lineage>
        <taxon>Bacteria</taxon>
        <taxon>Pseudomonadati</taxon>
        <taxon>Planctomycetota</taxon>
        <taxon>Planctomycetia</taxon>
        <taxon>Planctomycetales</taxon>
        <taxon>Planctomycetaceae</taxon>
        <taxon>Rubinisphaera</taxon>
    </lineage>
</organism>
<accession>A0A5C5XFL1</accession>
<dbReference type="Proteomes" id="UP000316095">
    <property type="component" value="Unassembled WGS sequence"/>
</dbReference>
<dbReference type="GO" id="GO:0033818">
    <property type="term" value="F:beta-ketoacyl-acyl-carrier-protein synthase III activity"/>
    <property type="evidence" value="ECO:0007669"/>
    <property type="project" value="UniProtKB-EC"/>
</dbReference>
<protein>
    <submittedName>
        <fullName evidence="4">3-oxoacyl-[acyl-carrier-protein] synthase 3</fullName>
        <ecNumber evidence="4">2.3.1.180</ecNumber>
    </submittedName>
</protein>
<evidence type="ECO:0000256" key="1">
    <source>
        <dbReference type="ARBA" id="ARBA00022679"/>
    </source>
</evidence>
<evidence type="ECO:0000313" key="4">
    <source>
        <dbReference type="EMBL" id="TWT61780.1"/>
    </source>
</evidence>
<dbReference type="EMBL" id="SJPG01000001">
    <property type="protein sequence ID" value="TWT61780.1"/>
    <property type="molecule type" value="Genomic_DNA"/>
</dbReference>
<evidence type="ECO:0000259" key="3">
    <source>
        <dbReference type="Pfam" id="PF08541"/>
    </source>
</evidence>
<name>A0A5C5XFL1_9PLAN</name>
<keyword evidence="5" id="KW-1185">Reference proteome</keyword>
<sequence length="361" mass="39043">MRFDNVCLESIGYVLPKEIVSSEQVEQQLANVYERLGLPEGRLELMTGIRERRFFPPRSQPGPISAVAARMAIEASELPVEKLGALLHGSVCRDQMEPATANLVHYRAGLPNSALVLDLSNACLGLLNGAVMLAQMIELRQIQAGVIVGAEIGRPLVEGTIDSLIRDETLTRKSIKPAFASLTIGSASAAFVLCHKDLSQKGTRLLGGEWMCDTEAHLLCAGGVESEEHGDSRPRMETDSEALLHAGIKLAKATWERTKRTLEWTDEDVDRAFTHQVGKAHRNLLMEGLGLSTDCDYPIYDRFGNTGSAALPLSLALGAEQGFVQPDSRAALLGIGSGLNSLMLGLDWKTVGVKGTVWEGE</sequence>
<gene>
    <name evidence="4" type="primary">fabH_2</name>
    <name evidence="4" type="ORF">Pan54_25170</name>
</gene>
<evidence type="ECO:0000256" key="2">
    <source>
        <dbReference type="ARBA" id="ARBA00023315"/>
    </source>
</evidence>
<feature type="domain" description="Beta-ketoacyl-[acyl-carrier-protein] synthase III C-terminal" evidence="3">
    <location>
        <begin position="263"/>
        <end position="340"/>
    </location>
</feature>
<dbReference type="Gene3D" id="3.40.47.10">
    <property type="match status" value="2"/>
</dbReference>
<proteinExistence type="predicted"/>
<dbReference type="InterPro" id="IPR016039">
    <property type="entry name" value="Thiolase-like"/>
</dbReference>
<dbReference type="PANTHER" id="PTHR34069">
    <property type="entry name" value="3-OXOACYL-[ACYL-CARRIER-PROTEIN] SYNTHASE 3"/>
    <property type="match status" value="1"/>
</dbReference>
<dbReference type="EC" id="2.3.1.180" evidence="4"/>
<dbReference type="PANTHER" id="PTHR34069:SF3">
    <property type="entry name" value="ACYL-COA:ACYL-COA ALKYLTRANSFERASE"/>
    <property type="match status" value="1"/>
</dbReference>
<dbReference type="SUPFAM" id="SSF53901">
    <property type="entry name" value="Thiolase-like"/>
    <property type="match status" value="1"/>
</dbReference>
<evidence type="ECO:0000313" key="5">
    <source>
        <dbReference type="Proteomes" id="UP000316095"/>
    </source>
</evidence>
<dbReference type="Pfam" id="PF08541">
    <property type="entry name" value="ACP_syn_III_C"/>
    <property type="match status" value="1"/>
</dbReference>
<dbReference type="NCBIfam" id="NF006720">
    <property type="entry name" value="PRK09258.1"/>
    <property type="match status" value="1"/>
</dbReference>
<dbReference type="GO" id="GO:0044550">
    <property type="term" value="P:secondary metabolite biosynthetic process"/>
    <property type="evidence" value="ECO:0007669"/>
    <property type="project" value="TreeGrafter"/>
</dbReference>